<dbReference type="SUPFAM" id="SSF51735">
    <property type="entry name" value="NAD(P)-binding Rossmann-fold domains"/>
    <property type="match status" value="1"/>
</dbReference>
<evidence type="ECO:0000313" key="2">
    <source>
        <dbReference type="Proteomes" id="UP001240236"/>
    </source>
</evidence>
<name>A0AAE4AYF2_9ACTN</name>
<proteinExistence type="predicted"/>
<dbReference type="AlphaFoldDB" id="A0AAE4AYF2"/>
<protein>
    <submittedName>
        <fullName evidence="1">NAD(P)-dependent dehydrogenase (Short-subunit alcohol dehydrogenase family)</fullName>
    </submittedName>
</protein>
<dbReference type="Pfam" id="PF13561">
    <property type="entry name" value="adh_short_C2"/>
    <property type="match status" value="1"/>
</dbReference>
<evidence type="ECO:0000313" key="1">
    <source>
        <dbReference type="EMBL" id="MDQ0364998.1"/>
    </source>
</evidence>
<gene>
    <name evidence="1" type="ORF">J2S42_001667</name>
</gene>
<comment type="caution">
    <text evidence="1">The sequence shown here is derived from an EMBL/GenBank/DDBJ whole genome shotgun (WGS) entry which is preliminary data.</text>
</comment>
<accession>A0AAE4AYF2</accession>
<dbReference type="InterPro" id="IPR036291">
    <property type="entry name" value="NAD(P)-bd_dom_sf"/>
</dbReference>
<keyword evidence="2" id="KW-1185">Reference proteome</keyword>
<organism evidence="1 2">
    <name type="scientific">Catenuloplanes indicus</name>
    <dbReference type="NCBI Taxonomy" id="137267"/>
    <lineage>
        <taxon>Bacteria</taxon>
        <taxon>Bacillati</taxon>
        <taxon>Actinomycetota</taxon>
        <taxon>Actinomycetes</taxon>
        <taxon>Micromonosporales</taxon>
        <taxon>Micromonosporaceae</taxon>
        <taxon>Catenuloplanes</taxon>
    </lineage>
</organism>
<dbReference type="EMBL" id="JAUSUZ010000001">
    <property type="protein sequence ID" value="MDQ0364998.1"/>
    <property type="molecule type" value="Genomic_DNA"/>
</dbReference>
<reference evidence="1 2" key="1">
    <citation type="submission" date="2023-07" db="EMBL/GenBank/DDBJ databases">
        <title>Sequencing the genomes of 1000 actinobacteria strains.</title>
        <authorList>
            <person name="Klenk H.-P."/>
        </authorList>
    </citation>
    <scope>NUCLEOTIDE SEQUENCE [LARGE SCALE GENOMIC DNA]</scope>
    <source>
        <strain evidence="1 2">DSM 44709</strain>
    </source>
</reference>
<sequence length="39" mass="4033">MRRAGRPDEVATAMLFLAGDESSSITGTELVVDGGLTAH</sequence>
<dbReference type="InterPro" id="IPR002347">
    <property type="entry name" value="SDR_fam"/>
</dbReference>
<dbReference type="Gene3D" id="3.40.50.720">
    <property type="entry name" value="NAD(P)-binding Rossmann-like Domain"/>
    <property type="match status" value="1"/>
</dbReference>
<dbReference type="Proteomes" id="UP001240236">
    <property type="component" value="Unassembled WGS sequence"/>
</dbReference>